<dbReference type="RefSeq" id="XP_004354966.1">
    <property type="nucleotide sequence ID" value="XM_004354914.1"/>
</dbReference>
<evidence type="ECO:0000313" key="4">
    <source>
        <dbReference type="EMBL" id="EGG16566.1"/>
    </source>
</evidence>
<sequence length="472" mass="53471">MNSLIQKIKGTKHQQQQPEQSSKENFDDIDIDHKDYKHQATSEPSEAIKQEEKKYDQARQISIIVIGCGNRGYVYTVYAKERPNRLKVVAVADPIKFRREKIGGSFNLPQDQIYENWKDIVAKDKFADAVLISSPDVYHAEQAVAFANKGYNILLEKPMATSLEDCKRIVAAVKANNVILAVCHVLRYTPYTQKIKQLIDSGRIGKVLNITHLEPVGYFHAAHSYVRGNWSVEEKSSFMLLTKSCHDLDLIHYFMGEHCKKISSFGSLSYFKKENKPKEAGDAKSCLECPIVDRCPYSAKTIYLQYYPWKREVVVPDKEPTLQNVKSALVDGPYGRCVYGGCDNNVVDQQVVNLEFDSGNTASFSMVSFTQEMCVRKIVIHGSHGQLKCDGYTIDYDDFSMGDKEIFKPEMVADTRLTGHNGADYYLVRSFVYAVATNDPSQILSSADDTLQSHLLVFNAEQSRKEERVVKC</sequence>
<gene>
    <name evidence="4" type="ORF">DFA_09113</name>
</gene>
<dbReference type="SUPFAM" id="SSF51735">
    <property type="entry name" value="NAD(P)-binding Rossmann-fold domains"/>
    <property type="match status" value="1"/>
</dbReference>
<dbReference type="EMBL" id="GL883023">
    <property type="protein sequence ID" value="EGG16566.1"/>
    <property type="molecule type" value="Genomic_DNA"/>
</dbReference>
<keyword evidence="5" id="KW-1185">Reference proteome</keyword>
<dbReference type="InterPro" id="IPR051450">
    <property type="entry name" value="Gfo/Idh/MocA_Oxidoreductases"/>
</dbReference>
<dbReference type="PANTHER" id="PTHR43377:SF2">
    <property type="entry name" value="BINDING ROSSMANN FOLD OXIDOREDUCTASE, PUTATIVE (AFU_ORTHOLOGUE AFUA_4G00560)-RELATED"/>
    <property type="match status" value="1"/>
</dbReference>
<feature type="region of interest" description="Disordered" evidence="1">
    <location>
        <begin position="1"/>
        <end position="52"/>
    </location>
</feature>
<dbReference type="Pfam" id="PF01408">
    <property type="entry name" value="GFO_IDH_MocA"/>
    <property type="match status" value="1"/>
</dbReference>
<dbReference type="Proteomes" id="UP000007797">
    <property type="component" value="Unassembled WGS sequence"/>
</dbReference>
<dbReference type="InterPro" id="IPR004104">
    <property type="entry name" value="Gfo/Idh/MocA-like_OxRdtase_C"/>
</dbReference>
<dbReference type="OrthoDB" id="2129491at2759"/>
<dbReference type="InterPro" id="IPR000683">
    <property type="entry name" value="Gfo/Idh/MocA-like_OxRdtase_N"/>
</dbReference>
<evidence type="ECO:0000313" key="5">
    <source>
        <dbReference type="Proteomes" id="UP000007797"/>
    </source>
</evidence>
<feature type="domain" description="Gfo/Idh/MocA-like oxidoreductase C-terminal" evidence="3">
    <location>
        <begin position="196"/>
        <end position="471"/>
    </location>
</feature>
<feature type="domain" description="Gfo/Idh/MocA-like oxidoreductase N-terminal" evidence="2">
    <location>
        <begin position="62"/>
        <end position="183"/>
    </location>
</feature>
<dbReference type="KEGG" id="dfa:DFA_09113"/>
<dbReference type="SUPFAM" id="SSF55347">
    <property type="entry name" value="Glyceraldehyde-3-phosphate dehydrogenase-like, C-terminal domain"/>
    <property type="match status" value="1"/>
</dbReference>
<evidence type="ECO:0000259" key="3">
    <source>
        <dbReference type="Pfam" id="PF02894"/>
    </source>
</evidence>
<dbReference type="GO" id="GO:0000166">
    <property type="term" value="F:nucleotide binding"/>
    <property type="evidence" value="ECO:0007669"/>
    <property type="project" value="InterPro"/>
</dbReference>
<proteinExistence type="predicted"/>
<reference evidence="5" key="1">
    <citation type="journal article" date="2011" name="Genome Res.">
        <title>Phylogeny-wide analysis of social amoeba genomes highlights ancient origins for complex intercellular communication.</title>
        <authorList>
            <person name="Heidel A.J."/>
            <person name="Lawal H.M."/>
            <person name="Felder M."/>
            <person name="Schilde C."/>
            <person name="Helps N.R."/>
            <person name="Tunggal B."/>
            <person name="Rivero F."/>
            <person name="John U."/>
            <person name="Schleicher M."/>
            <person name="Eichinger L."/>
            <person name="Platzer M."/>
            <person name="Noegel A.A."/>
            <person name="Schaap P."/>
            <person name="Gloeckner G."/>
        </authorList>
    </citation>
    <scope>NUCLEOTIDE SEQUENCE [LARGE SCALE GENOMIC DNA]</scope>
    <source>
        <strain evidence="5">SH3</strain>
    </source>
</reference>
<evidence type="ECO:0000259" key="2">
    <source>
        <dbReference type="Pfam" id="PF01408"/>
    </source>
</evidence>
<dbReference type="Gene3D" id="3.40.50.720">
    <property type="entry name" value="NAD(P)-binding Rossmann-like Domain"/>
    <property type="match status" value="1"/>
</dbReference>
<feature type="compositionally biased region" description="Basic and acidic residues" evidence="1">
    <location>
        <begin position="21"/>
        <end position="52"/>
    </location>
</feature>
<protein>
    <submittedName>
        <fullName evidence="4">Oxidoreductase</fullName>
    </submittedName>
</protein>
<organism evidence="4 5">
    <name type="scientific">Cavenderia fasciculata</name>
    <name type="common">Slime mold</name>
    <name type="synonym">Dictyostelium fasciculatum</name>
    <dbReference type="NCBI Taxonomy" id="261658"/>
    <lineage>
        <taxon>Eukaryota</taxon>
        <taxon>Amoebozoa</taxon>
        <taxon>Evosea</taxon>
        <taxon>Eumycetozoa</taxon>
        <taxon>Dictyostelia</taxon>
        <taxon>Acytosteliales</taxon>
        <taxon>Cavenderiaceae</taxon>
        <taxon>Cavenderia</taxon>
    </lineage>
</organism>
<dbReference type="Pfam" id="PF02894">
    <property type="entry name" value="GFO_IDH_MocA_C"/>
    <property type="match status" value="1"/>
</dbReference>
<dbReference type="Gene3D" id="3.30.360.10">
    <property type="entry name" value="Dihydrodipicolinate Reductase, domain 2"/>
    <property type="match status" value="1"/>
</dbReference>
<dbReference type="GeneID" id="14868622"/>
<dbReference type="InterPro" id="IPR036291">
    <property type="entry name" value="NAD(P)-bd_dom_sf"/>
</dbReference>
<dbReference type="PANTHER" id="PTHR43377">
    <property type="entry name" value="BILIVERDIN REDUCTASE A"/>
    <property type="match status" value="1"/>
</dbReference>
<dbReference type="STRING" id="1054147.F4Q6Q6"/>
<dbReference type="OMA" id="NVCDDQF"/>
<name>F4Q6Q6_CACFS</name>
<accession>F4Q6Q6</accession>
<dbReference type="AlphaFoldDB" id="F4Q6Q6"/>
<evidence type="ECO:0000256" key="1">
    <source>
        <dbReference type="SAM" id="MobiDB-lite"/>
    </source>
</evidence>